<dbReference type="VEuPathDB" id="TriTrypDB:ADEAN_000566500"/>
<dbReference type="InterPro" id="IPR004113">
    <property type="entry name" value="FAD-bd_oxidored_4_C"/>
</dbReference>
<dbReference type="GO" id="GO:0004458">
    <property type="term" value="F:D-lactate dehydrogenase (cytochrome) activity"/>
    <property type="evidence" value="ECO:0007669"/>
    <property type="project" value="TreeGrafter"/>
</dbReference>
<dbReference type="Proteomes" id="UP000515908">
    <property type="component" value="Chromosome 10"/>
</dbReference>
<sequence>MVSTSGSGMSTLKYGTMRENVLSLTVVTPDGGIIERTRQPVRKSSAGLELTQLFIGSEGTLGVVCAVCVRLFPLETYSAGALASFDTLQDAVRSVVALRSAGVPSTLLRCELLSKDAVVGTNALCVKENKSDAQIPVCPTLLLEFVATNMRDIHRDFKVVAGIIKKVGNLKKHAAIRFAKKGPKMDALWSARRRCGIAAMKYVGTATCITTDVCVPLTALANCIVDTEKEFANYQNKEDGTTQSIPCIICAHISDGNFHVVIPYKNEKEMRVAKDLETSLVRRAIACGGTISGEHGVGIGKVRHVVEEHGDVHVDVQESIKKSLDPCNGMNPAGKVYPSQLTLFPAAHL</sequence>
<dbReference type="GO" id="GO:0005739">
    <property type="term" value="C:mitochondrion"/>
    <property type="evidence" value="ECO:0007669"/>
    <property type="project" value="TreeGrafter"/>
</dbReference>
<dbReference type="InterPro" id="IPR016171">
    <property type="entry name" value="Vanillyl_alc_oxidase_C-sub2"/>
</dbReference>
<dbReference type="Gene3D" id="1.10.45.10">
    <property type="entry name" value="Vanillyl-alcohol Oxidase, Chain A, domain 4"/>
    <property type="match status" value="1"/>
</dbReference>
<evidence type="ECO:0000256" key="1">
    <source>
        <dbReference type="ARBA" id="ARBA00001974"/>
    </source>
</evidence>
<dbReference type="GO" id="GO:0008720">
    <property type="term" value="F:D-lactate dehydrogenase (NAD+) activity"/>
    <property type="evidence" value="ECO:0007669"/>
    <property type="project" value="TreeGrafter"/>
</dbReference>
<evidence type="ECO:0000256" key="3">
    <source>
        <dbReference type="ARBA" id="ARBA00022630"/>
    </source>
</evidence>
<evidence type="ECO:0000313" key="8">
    <source>
        <dbReference type="Proteomes" id="UP000515908"/>
    </source>
</evidence>
<dbReference type="InterPro" id="IPR036318">
    <property type="entry name" value="FAD-bd_PCMH-like_sf"/>
</dbReference>
<dbReference type="InterPro" id="IPR016166">
    <property type="entry name" value="FAD-bd_PCMH"/>
</dbReference>
<comment type="cofactor">
    <cofactor evidence="1">
        <name>FAD</name>
        <dbReference type="ChEBI" id="CHEBI:57692"/>
    </cofactor>
</comment>
<evidence type="ECO:0000313" key="7">
    <source>
        <dbReference type="EMBL" id="CAD2218178.1"/>
    </source>
</evidence>
<evidence type="ECO:0000256" key="4">
    <source>
        <dbReference type="ARBA" id="ARBA00022827"/>
    </source>
</evidence>
<dbReference type="SUPFAM" id="SSF56176">
    <property type="entry name" value="FAD-binding/transporter-associated domain-like"/>
    <property type="match status" value="1"/>
</dbReference>
<dbReference type="Pfam" id="PF02913">
    <property type="entry name" value="FAD-oxidase_C"/>
    <property type="match status" value="1"/>
</dbReference>
<evidence type="ECO:0000256" key="2">
    <source>
        <dbReference type="ARBA" id="ARBA00008000"/>
    </source>
</evidence>
<dbReference type="GO" id="GO:0071949">
    <property type="term" value="F:FAD binding"/>
    <property type="evidence" value="ECO:0007669"/>
    <property type="project" value="InterPro"/>
</dbReference>
<dbReference type="InterPro" id="IPR016169">
    <property type="entry name" value="FAD-bd_PCMH_sub2"/>
</dbReference>
<name>A0A7G2CE90_9TRYP</name>
<dbReference type="SUPFAM" id="SSF55103">
    <property type="entry name" value="FAD-linked oxidases, C-terminal domain"/>
    <property type="match status" value="1"/>
</dbReference>
<dbReference type="FunFam" id="3.30.70.2740:FF:000001">
    <property type="entry name" value="D-lactate dehydrogenase mitochondrial"/>
    <property type="match status" value="1"/>
</dbReference>
<gene>
    <name evidence="7" type="ORF">ADEAN_000566500</name>
</gene>
<dbReference type="AlphaFoldDB" id="A0A7G2CE90"/>
<dbReference type="PANTHER" id="PTHR11748">
    <property type="entry name" value="D-LACTATE DEHYDROGENASE"/>
    <property type="match status" value="1"/>
</dbReference>
<dbReference type="GO" id="GO:1903457">
    <property type="term" value="P:lactate catabolic process"/>
    <property type="evidence" value="ECO:0007669"/>
    <property type="project" value="TreeGrafter"/>
</dbReference>
<keyword evidence="8" id="KW-1185">Reference proteome</keyword>
<dbReference type="PANTHER" id="PTHR11748:SF111">
    <property type="entry name" value="D-LACTATE DEHYDROGENASE, MITOCHONDRIAL-RELATED"/>
    <property type="match status" value="1"/>
</dbReference>
<keyword evidence="4" id="KW-0274">FAD</keyword>
<proteinExistence type="inferred from homology"/>
<reference evidence="7 8" key="1">
    <citation type="submission" date="2020-08" db="EMBL/GenBank/DDBJ databases">
        <authorList>
            <person name="Newling K."/>
            <person name="Davey J."/>
            <person name="Forrester S."/>
        </authorList>
    </citation>
    <scope>NUCLEOTIDE SEQUENCE [LARGE SCALE GENOMIC DNA]</scope>
    <source>
        <strain evidence="8">Crithidia deanei Carvalho (ATCC PRA-265)</strain>
    </source>
</reference>
<protein>
    <submittedName>
        <fullName evidence="7">FAD linked oxidases, C-terminal domain containing protein, putative</fullName>
    </submittedName>
</protein>
<evidence type="ECO:0000256" key="5">
    <source>
        <dbReference type="ARBA" id="ARBA00023002"/>
    </source>
</evidence>
<organism evidence="7 8">
    <name type="scientific">Angomonas deanei</name>
    <dbReference type="NCBI Taxonomy" id="59799"/>
    <lineage>
        <taxon>Eukaryota</taxon>
        <taxon>Discoba</taxon>
        <taxon>Euglenozoa</taxon>
        <taxon>Kinetoplastea</taxon>
        <taxon>Metakinetoplastina</taxon>
        <taxon>Trypanosomatida</taxon>
        <taxon>Trypanosomatidae</taxon>
        <taxon>Strigomonadinae</taxon>
        <taxon>Angomonas</taxon>
    </lineage>
</organism>
<dbReference type="PROSITE" id="PS51387">
    <property type="entry name" value="FAD_PCMH"/>
    <property type="match status" value="1"/>
</dbReference>
<dbReference type="InterPro" id="IPR016164">
    <property type="entry name" value="FAD-linked_Oxase-like_C"/>
</dbReference>
<keyword evidence="3" id="KW-0285">Flavoprotein</keyword>
<dbReference type="Gene3D" id="3.30.465.10">
    <property type="match status" value="1"/>
</dbReference>
<dbReference type="Gene3D" id="3.30.70.2740">
    <property type="match status" value="1"/>
</dbReference>
<accession>A0A7G2CE90</accession>
<evidence type="ECO:0000259" key="6">
    <source>
        <dbReference type="PROSITE" id="PS51387"/>
    </source>
</evidence>
<dbReference type="EMBL" id="LR877154">
    <property type="protein sequence ID" value="CAD2218178.1"/>
    <property type="molecule type" value="Genomic_DNA"/>
</dbReference>
<keyword evidence="5" id="KW-0560">Oxidoreductase</keyword>
<feature type="domain" description="FAD-binding PCMH-type" evidence="6">
    <location>
        <begin position="1"/>
        <end position="74"/>
    </location>
</feature>
<comment type="similarity">
    <text evidence="2">Belongs to the FAD-binding oxidoreductase/transferase type 4 family.</text>
</comment>